<feature type="binding site" evidence="8">
    <location>
        <position position="171"/>
    </location>
    <ligand>
        <name>NAD(+)</name>
        <dbReference type="ChEBI" id="CHEBI:57540"/>
    </ligand>
</feature>
<comment type="function">
    <text evidence="8">Involved in the regulation of the intracellular balance of NAD and NADP, and is a key enzyme in the biosynthesis of NADP. Catalyzes specifically the phosphorylation on 2'-hydroxyl of the adenosine moiety of NAD to yield NADP.</text>
</comment>
<dbReference type="InterPro" id="IPR016064">
    <property type="entry name" value="NAD/diacylglycerol_kinase_sf"/>
</dbReference>
<feature type="binding site" evidence="8">
    <location>
        <begin position="139"/>
        <end position="140"/>
    </location>
    <ligand>
        <name>NAD(+)</name>
        <dbReference type="ChEBI" id="CHEBI:57540"/>
    </ligand>
</feature>
<evidence type="ECO:0000256" key="4">
    <source>
        <dbReference type="ARBA" id="ARBA00022777"/>
    </source>
</evidence>
<dbReference type="Pfam" id="PF01513">
    <property type="entry name" value="NAD_kinase"/>
    <property type="match status" value="1"/>
</dbReference>
<evidence type="ECO:0000256" key="6">
    <source>
        <dbReference type="ARBA" id="ARBA00022857"/>
    </source>
</evidence>
<dbReference type="GO" id="GO:0003951">
    <property type="term" value="F:NAD+ kinase activity"/>
    <property type="evidence" value="ECO:0007669"/>
    <property type="project" value="UniProtKB-UniRule"/>
</dbReference>
<dbReference type="EMBL" id="CP100355">
    <property type="protein sequence ID" value="UTF53662.1"/>
    <property type="molecule type" value="Genomic_DNA"/>
</dbReference>
<reference evidence="9" key="1">
    <citation type="submission" date="2022-06" db="EMBL/GenBank/DDBJ databases">
        <title>Diverse halophilic archaea isolated from saline environments.</title>
        <authorList>
            <person name="Cui H.-L."/>
        </authorList>
    </citation>
    <scope>NUCLEOTIDE SEQUENCE</scope>
    <source>
        <strain evidence="9">WLHS1</strain>
    </source>
</reference>
<dbReference type="AlphaFoldDB" id="A0A9E7NBJ7"/>
<feature type="active site" description="Proton acceptor" evidence="8">
    <location>
        <position position="66"/>
    </location>
</feature>
<dbReference type="GO" id="GO:0006741">
    <property type="term" value="P:NADP+ biosynthetic process"/>
    <property type="evidence" value="ECO:0007669"/>
    <property type="project" value="UniProtKB-UniRule"/>
</dbReference>
<evidence type="ECO:0000256" key="8">
    <source>
        <dbReference type="HAMAP-Rule" id="MF_00361"/>
    </source>
</evidence>
<comment type="subcellular location">
    <subcellularLocation>
        <location evidence="8">Cytoplasm</location>
    </subcellularLocation>
</comment>
<comment type="similarity">
    <text evidence="8">Belongs to the NAD kinase family.</text>
</comment>
<dbReference type="KEGG" id="sawl:NGM29_18150"/>
<proteinExistence type="inferred from homology"/>
<dbReference type="InterPro" id="IPR002504">
    <property type="entry name" value="NADK"/>
</dbReference>
<name>A0A9E7NBJ7_9EURY</name>
<dbReference type="PANTHER" id="PTHR20275">
    <property type="entry name" value="NAD KINASE"/>
    <property type="match status" value="1"/>
</dbReference>
<dbReference type="Gene3D" id="2.60.200.30">
    <property type="entry name" value="Probable inorganic polyphosphate/atp-NAD kinase, domain 2"/>
    <property type="match status" value="1"/>
</dbReference>
<evidence type="ECO:0000313" key="10">
    <source>
        <dbReference type="Proteomes" id="UP001056855"/>
    </source>
</evidence>
<dbReference type="SUPFAM" id="SSF111331">
    <property type="entry name" value="NAD kinase/diacylglycerol kinase-like"/>
    <property type="match status" value="1"/>
</dbReference>
<dbReference type="Pfam" id="PF20143">
    <property type="entry name" value="NAD_kinase_C"/>
    <property type="match status" value="1"/>
</dbReference>
<comment type="catalytic activity">
    <reaction evidence="8">
        <text>NAD(+) + ATP = ADP + NADP(+) + H(+)</text>
        <dbReference type="Rhea" id="RHEA:18629"/>
        <dbReference type="ChEBI" id="CHEBI:15378"/>
        <dbReference type="ChEBI" id="CHEBI:30616"/>
        <dbReference type="ChEBI" id="CHEBI:57540"/>
        <dbReference type="ChEBI" id="CHEBI:58349"/>
        <dbReference type="ChEBI" id="CHEBI:456216"/>
        <dbReference type="EC" id="2.7.1.23"/>
    </reaction>
</comment>
<sequence length="276" mass="28330">MGVDVGIVAQRGNDRAQRLAASLIRTVHDHGGHALVDEATGRAIDADSVPLEAMNDCAFVVSIGGDGTFLFTARETGGAPLVGVNLGEVGFLNAISPADAVETVETLLEEVHETGSITGRSVARLTATGDGWTLAPALNEVVVHGPKRGPAGGVDVEVAIDGETYTSSRADGVLVSTATGSTAYNLSEGGPLVRPTVDAFVVTQMCATEAMPPLVVGTESEITLTASGADAAWAISDGRNRQPLDLPETVTIRAADDPITLAGPSVNFFDALEKLE</sequence>
<dbReference type="PANTHER" id="PTHR20275:SF43">
    <property type="entry name" value="BIFUNCTIONAL NADP PHOSPHATASE_NAD KINASE"/>
    <property type="match status" value="1"/>
</dbReference>
<dbReference type="EC" id="2.7.1.23" evidence="8"/>
<dbReference type="GO" id="GO:0046872">
    <property type="term" value="F:metal ion binding"/>
    <property type="evidence" value="ECO:0007669"/>
    <property type="project" value="UniProtKB-UniRule"/>
</dbReference>
<dbReference type="InterPro" id="IPR017437">
    <property type="entry name" value="ATP-NAD_kinase_PpnK-typ_C"/>
</dbReference>
<comment type="cofactor">
    <cofactor evidence="8">
        <name>a divalent metal cation</name>
        <dbReference type="ChEBI" id="CHEBI:60240"/>
    </cofactor>
</comment>
<dbReference type="RefSeq" id="WP_254158186.1">
    <property type="nucleotide sequence ID" value="NZ_CP100355.1"/>
</dbReference>
<dbReference type="GO" id="GO:0005524">
    <property type="term" value="F:ATP binding"/>
    <property type="evidence" value="ECO:0007669"/>
    <property type="project" value="UniProtKB-KW"/>
</dbReference>
<keyword evidence="3 8" id="KW-0547">Nucleotide-binding</keyword>
<keyword evidence="2 8" id="KW-0808">Transferase</keyword>
<keyword evidence="1 8" id="KW-0963">Cytoplasm</keyword>
<dbReference type="Gene3D" id="3.40.50.10330">
    <property type="entry name" value="Probable inorganic polyphosphate/atp-NAD kinase, domain 1"/>
    <property type="match status" value="1"/>
</dbReference>
<keyword evidence="7 8" id="KW-0520">NAD</keyword>
<keyword evidence="4 8" id="KW-0418">Kinase</keyword>
<dbReference type="InterPro" id="IPR017438">
    <property type="entry name" value="ATP-NAD_kinase_N"/>
</dbReference>
<dbReference type="Proteomes" id="UP001056855">
    <property type="component" value="Chromosome"/>
</dbReference>
<protein>
    <recommendedName>
        <fullName evidence="8">NAD kinase</fullName>
        <ecNumber evidence="8">2.7.1.23</ecNumber>
    </recommendedName>
    <alternativeName>
        <fullName evidence="8">ATP-dependent NAD kinase</fullName>
    </alternativeName>
</protein>
<comment type="caution">
    <text evidence="8">Lacks conserved residue(s) required for the propagation of feature annotation.</text>
</comment>
<dbReference type="GO" id="GO:0005737">
    <property type="term" value="C:cytoplasm"/>
    <property type="evidence" value="ECO:0007669"/>
    <property type="project" value="UniProtKB-SubCell"/>
</dbReference>
<evidence type="ECO:0000256" key="5">
    <source>
        <dbReference type="ARBA" id="ARBA00022840"/>
    </source>
</evidence>
<accession>A0A9E7NBJ7</accession>
<keyword evidence="10" id="KW-1185">Reference proteome</keyword>
<feature type="binding site" evidence="8">
    <location>
        <begin position="182"/>
        <end position="187"/>
    </location>
    <ligand>
        <name>NAD(+)</name>
        <dbReference type="ChEBI" id="CHEBI:57540"/>
    </ligand>
</feature>
<dbReference type="GeneID" id="73292010"/>
<keyword evidence="5 8" id="KW-0067">ATP-binding</keyword>
<organism evidence="9 10">
    <name type="scientific">Natronosalvus rutilus</name>
    <dbReference type="NCBI Taxonomy" id="2953753"/>
    <lineage>
        <taxon>Archaea</taxon>
        <taxon>Methanobacteriati</taxon>
        <taxon>Methanobacteriota</taxon>
        <taxon>Stenosarchaea group</taxon>
        <taxon>Halobacteria</taxon>
        <taxon>Halobacteriales</taxon>
        <taxon>Natrialbaceae</taxon>
        <taxon>Natronosalvus</taxon>
    </lineage>
</organism>
<evidence type="ECO:0000313" key="9">
    <source>
        <dbReference type="EMBL" id="UTF53662.1"/>
    </source>
</evidence>
<evidence type="ECO:0000256" key="1">
    <source>
        <dbReference type="ARBA" id="ARBA00022490"/>
    </source>
</evidence>
<keyword evidence="6 8" id="KW-0521">NADP</keyword>
<feature type="binding site" evidence="8">
    <location>
        <position position="169"/>
    </location>
    <ligand>
        <name>NAD(+)</name>
        <dbReference type="ChEBI" id="CHEBI:57540"/>
    </ligand>
</feature>
<feature type="binding site" evidence="8">
    <location>
        <begin position="66"/>
        <end position="67"/>
    </location>
    <ligand>
        <name>NAD(+)</name>
        <dbReference type="ChEBI" id="CHEBI:57540"/>
    </ligand>
</feature>
<dbReference type="HAMAP" id="MF_00361">
    <property type="entry name" value="NAD_kinase"/>
    <property type="match status" value="1"/>
</dbReference>
<evidence type="ECO:0000256" key="7">
    <source>
        <dbReference type="ARBA" id="ARBA00023027"/>
    </source>
</evidence>
<evidence type="ECO:0000256" key="3">
    <source>
        <dbReference type="ARBA" id="ARBA00022741"/>
    </source>
</evidence>
<gene>
    <name evidence="8" type="primary">nadK</name>
    <name evidence="9" type="ORF">NGM29_18150</name>
</gene>
<evidence type="ECO:0000256" key="2">
    <source>
        <dbReference type="ARBA" id="ARBA00022679"/>
    </source>
</evidence>
<dbReference type="GO" id="GO:0019674">
    <property type="term" value="P:NAD+ metabolic process"/>
    <property type="evidence" value="ECO:0007669"/>
    <property type="project" value="InterPro"/>
</dbReference>